<name>A0A674E5S4_SALTR</name>
<dbReference type="AlphaFoldDB" id="A0A674E5S4"/>
<evidence type="ECO:0000256" key="1">
    <source>
        <dbReference type="SAM" id="MobiDB-lite"/>
    </source>
</evidence>
<accession>A0A674E5S4</accession>
<feature type="compositionally biased region" description="Basic residues" evidence="1">
    <location>
        <begin position="122"/>
        <end position="131"/>
    </location>
</feature>
<evidence type="ECO:0000313" key="2">
    <source>
        <dbReference type="Ensembl" id="ENSSTUP00000103191.1"/>
    </source>
</evidence>
<sequence length="144" mass="16577">MRMPEKVDQEPRGPHTDNYMGFLDFMWVGESLDGLQYYGETESCEEHSVDQSPHHLSPDPSEGVFICRLCFLSKAHGHQSHKQLRKTGPSHIHRIHFGGSALHADFSKATIETSFNLSNMKRKYKDKRRHHVGDTDNYNPLDTQ</sequence>
<keyword evidence="3" id="KW-1185">Reference proteome</keyword>
<reference evidence="2" key="2">
    <citation type="submission" date="2025-09" db="UniProtKB">
        <authorList>
            <consortium name="Ensembl"/>
        </authorList>
    </citation>
    <scope>IDENTIFICATION</scope>
</reference>
<protein>
    <submittedName>
        <fullName evidence="2">Uncharacterized protein</fullName>
    </submittedName>
</protein>
<dbReference type="Ensembl" id="ENSSTUT00000110685.1">
    <property type="protein sequence ID" value="ENSSTUP00000103191.1"/>
    <property type="gene ID" value="ENSSTUG00000046124.1"/>
</dbReference>
<organism evidence="2 3">
    <name type="scientific">Salmo trutta</name>
    <name type="common">Brown trout</name>
    <dbReference type="NCBI Taxonomy" id="8032"/>
    <lineage>
        <taxon>Eukaryota</taxon>
        <taxon>Metazoa</taxon>
        <taxon>Chordata</taxon>
        <taxon>Craniata</taxon>
        <taxon>Vertebrata</taxon>
        <taxon>Euteleostomi</taxon>
        <taxon>Actinopterygii</taxon>
        <taxon>Neopterygii</taxon>
        <taxon>Teleostei</taxon>
        <taxon>Protacanthopterygii</taxon>
        <taxon>Salmoniformes</taxon>
        <taxon>Salmonidae</taxon>
        <taxon>Salmoninae</taxon>
        <taxon>Salmo</taxon>
    </lineage>
</organism>
<proteinExistence type="predicted"/>
<dbReference type="GeneTree" id="ENSGT01110000267483"/>
<dbReference type="InParanoid" id="A0A674E5S4"/>
<feature type="region of interest" description="Disordered" evidence="1">
    <location>
        <begin position="122"/>
        <end position="144"/>
    </location>
</feature>
<dbReference type="Proteomes" id="UP000472277">
    <property type="component" value="Chromosome 35"/>
</dbReference>
<evidence type="ECO:0000313" key="3">
    <source>
        <dbReference type="Proteomes" id="UP000472277"/>
    </source>
</evidence>
<reference evidence="2" key="1">
    <citation type="submission" date="2025-08" db="UniProtKB">
        <authorList>
            <consortium name="Ensembl"/>
        </authorList>
    </citation>
    <scope>IDENTIFICATION</scope>
</reference>